<dbReference type="SUPFAM" id="SSF116734">
    <property type="entry name" value="DNA methylase specificity domain"/>
    <property type="match status" value="1"/>
</dbReference>
<dbReference type="GO" id="GO:0003677">
    <property type="term" value="F:DNA binding"/>
    <property type="evidence" value="ECO:0007669"/>
    <property type="project" value="UniProtKB-KW"/>
</dbReference>
<evidence type="ECO:0000256" key="1">
    <source>
        <dbReference type="ARBA" id="ARBA00010923"/>
    </source>
</evidence>
<dbReference type="EC" id="3.1.21.3" evidence="6"/>
<dbReference type="PANTHER" id="PTHR43140">
    <property type="entry name" value="TYPE-1 RESTRICTION ENZYME ECOKI SPECIFICITY PROTEIN"/>
    <property type="match status" value="1"/>
</dbReference>
<reference evidence="7" key="1">
    <citation type="journal article" date="2015" name="Genome">
        <title>Whole Genome Sequence of the Non-Microcystin-Producing Microcystis aeruginosa Strain NIES-44.</title>
        <authorList>
            <person name="Okano K."/>
            <person name="Miyata N."/>
            <person name="Ozaki Y."/>
        </authorList>
    </citation>
    <scope>NUCLEOTIDE SEQUENCE [LARGE SCALE GENOMIC DNA]</scope>
    <source>
        <strain evidence="7">NIES-44</strain>
    </source>
</reference>
<dbReference type="AlphaFoldDB" id="A0A0A1VV45"/>
<dbReference type="RefSeq" id="WP_045359175.1">
    <property type="nucleotide sequence ID" value="NZ_BBPA01000039.1"/>
</dbReference>
<dbReference type="GO" id="GO:0009035">
    <property type="term" value="F:type I site-specific deoxyribonuclease activity"/>
    <property type="evidence" value="ECO:0007669"/>
    <property type="project" value="UniProtKB-EC"/>
</dbReference>
<organism evidence="6 7">
    <name type="scientific">Microcystis aeruginosa NIES-44</name>
    <dbReference type="NCBI Taxonomy" id="449439"/>
    <lineage>
        <taxon>Bacteria</taxon>
        <taxon>Bacillati</taxon>
        <taxon>Cyanobacteriota</taxon>
        <taxon>Cyanophyceae</taxon>
        <taxon>Oscillatoriophycideae</taxon>
        <taxon>Chroococcales</taxon>
        <taxon>Microcystaceae</taxon>
        <taxon>Microcystis</taxon>
    </lineage>
</organism>
<dbReference type="InterPro" id="IPR044946">
    <property type="entry name" value="Restrct_endonuc_typeI_TRD_sf"/>
</dbReference>
<dbReference type="REBASE" id="110257">
    <property type="entry name" value="S.Mae44ORF2102P"/>
</dbReference>
<dbReference type="EMBL" id="BBPA01000039">
    <property type="protein sequence ID" value="GAL93414.1"/>
    <property type="molecule type" value="Genomic_DNA"/>
</dbReference>
<evidence type="ECO:0000313" key="6">
    <source>
        <dbReference type="EMBL" id="GAL93414.1"/>
    </source>
</evidence>
<keyword evidence="2" id="KW-0680">Restriction system</keyword>
<dbReference type="CDD" id="cd17260">
    <property type="entry name" value="RMtype1_S_EcoEI-TRD1-CR1_like"/>
    <property type="match status" value="1"/>
</dbReference>
<dbReference type="Pfam" id="PF01420">
    <property type="entry name" value="Methylase_S"/>
    <property type="match status" value="1"/>
</dbReference>
<proteinExistence type="inferred from homology"/>
<evidence type="ECO:0000256" key="2">
    <source>
        <dbReference type="ARBA" id="ARBA00022747"/>
    </source>
</evidence>
<keyword evidence="6" id="KW-0378">Hydrolase</keyword>
<dbReference type="Gene3D" id="3.90.220.20">
    <property type="entry name" value="DNA methylase specificity domains"/>
    <property type="match status" value="2"/>
</dbReference>
<evidence type="ECO:0000259" key="5">
    <source>
        <dbReference type="Pfam" id="PF01420"/>
    </source>
</evidence>
<protein>
    <submittedName>
        <fullName evidence="6">Type I restriction-modification system, specificity subunit S</fullName>
        <ecNumber evidence="6">3.1.21.3</ecNumber>
    </submittedName>
</protein>
<comment type="caution">
    <text evidence="6">The sequence shown here is derived from an EMBL/GenBank/DDBJ whole genome shotgun (WGS) entry which is preliminary data.</text>
</comment>
<evidence type="ECO:0000256" key="3">
    <source>
        <dbReference type="ARBA" id="ARBA00023125"/>
    </source>
</evidence>
<dbReference type="Proteomes" id="UP000030321">
    <property type="component" value="Unassembled WGS sequence"/>
</dbReference>
<name>A0A0A1VV45_MICAE</name>
<gene>
    <name evidence="6" type="ORF">N44_02101</name>
</gene>
<dbReference type="PANTHER" id="PTHR43140:SF1">
    <property type="entry name" value="TYPE I RESTRICTION ENZYME ECOKI SPECIFICITY SUBUNIT"/>
    <property type="match status" value="1"/>
</dbReference>
<evidence type="ECO:0000256" key="4">
    <source>
        <dbReference type="ARBA" id="ARBA00038652"/>
    </source>
</evidence>
<accession>A0A0A1VV45</accession>
<dbReference type="GO" id="GO:0009307">
    <property type="term" value="P:DNA restriction-modification system"/>
    <property type="evidence" value="ECO:0007669"/>
    <property type="project" value="UniProtKB-KW"/>
</dbReference>
<keyword evidence="3" id="KW-0238">DNA-binding</keyword>
<comment type="similarity">
    <text evidence="1">Belongs to the type-I restriction system S methylase family.</text>
</comment>
<evidence type="ECO:0000313" key="7">
    <source>
        <dbReference type="Proteomes" id="UP000030321"/>
    </source>
</evidence>
<dbReference type="InterPro" id="IPR051212">
    <property type="entry name" value="Type-I_RE_S_subunit"/>
</dbReference>
<feature type="domain" description="Type I restriction modification DNA specificity" evidence="5">
    <location>
        <begin position="94"/>
        <end position="208"/>
    </location>
</feature>
<comment type="subunit">
    <text evidence="4">The methyltransferase is composed of M and S polypeptides.</text>
</comment>
<sequence length="240" mass="26930">MTIELIKPDPLILTITEESARSIDTVDAGAAYTQYLHEQIGEFEQQPLGNFVDVVSRSVNPRSGRYAGQIFEYIDLREVDDIYGYILTLKLNQGNEIGSTKHRFQKNDILFAKIMPSLANKKIALVTQDVTNAVASTEFIVLRKKSQAEINLYYLFRALRSDHFTRQATANVTGATGRQRISPSRLLELQIIVPPEEIQTQIGDAVEQEFTLRTLAAEQSKKADDLAQLVLGNLTLRTDS</sequence>
<dbReference type="InterPro" id="IPR000055">
    <property type="entry name" value="Restrct_endonuc_typeI_TRD"/>
</dbReference>